<dbReference type="RefSeq" id="WP_275475892.1">
    <property type="nucleotide sequence ID" value="NZ_CP162940.1"/>
</dbReference>
<dbReference type="EMBL" id="JBDXSU010000016">
    <property type="protein sequence ID" value="MFB5191991.1"/>
    <property type="molecule type" value="Genomic_DNA"/>
</dbReference>
<keyword evidence="2" id="KW-1185">Reference proteome</keyword>
<sequence>MAALFVNELNRLTGRSVEVAFNNSMVEGVIAFARADLLGLVESVPGYAPTNQVLYIAIDAIDFVRLL</sequence>
<name>A0ABV5AIE2_9BACL</name>
<accession>A0ABV5AIE2</accession>
<evidence type="ECO:0000313" key="1">
    <source>
        <dbReference type="EMBL" id="MFB5191991.1"/>
    </source>
</evidence>
<evidence type="ECO:0000313" key="2">
    <source>
        <dbReference type="Proteomes" id="UP001579974"/>
    </source>
</evidence>
<protein>
    <submittedName>
        <fullName evidence="1">Uncharacterized protein</fullName>
    </submittedName>
</protein>
<proteinExistence type="predicted"/>
<comment type="caution">
    <text evidence="1">The sequence shown here is derived from an EMBL/GenBank/DDBJ whole genome shotgun (WGS) entry which is preliminary data.</text>
</comment>
<organism evidence="1 2">
    <name type="scientific">Alicyclobacillus fastidiosus</name>
    <dbReference type="NCBI Taxonomy" id="392011"/>
    <lineage>
        <taxon>Bacteria</taxon>
        <taxon>Bacillati</taxon>
        <taxon>Bacillota</taxon>
        <taxon>Bacilli</taxon>
        <taxon>Bacillales</taxon>
        <taxon>Alicyclobacillaceae</taxon>
        <taxon>Alicyclobacillus</taxon>
    </lineage>
</organism>
<dbReference type="Proteomes" id="UP001579974">
    <property type="component" value="Unassembled WGS sequence"/>
</dbReference>
<reference evidence="1 2" key="1">
    <citation type="journal article" date="2024" name="Int. J. Mol. Sci.">
        <title>Exploration of Alicyclobacillus spp. Genome in Search of Antibiotic Resistance.</title>
        <authorList>
            <person name="Bucka-Kolendo J."/>
            <person name="Kiousi D.E."/>
            <person name="Dekowska A."/>
            <person name="Mikolajczuk-Szczyrba A."/>
            <person name="Karadedos D.M."/>
            <person name="Michael P."/>
            <person name="Galanis A."/>
            <person name="Sokolowska B."/>
        </authorList>
    </citation>
    <scope>NUCLEOTIDE SEQUENCE [LARGE SCALE GENOMIC DNA]</scope>
    <source>
        <strain evidence="1 2">KKP 3000</strain>
    </source>
</reference>
<gene>
    <name evidence="1" type="ORF">KKP3000_000783</name>
</gene>